<dbReference type="Proteomes" id="UP000805193">
    <property type="component" value="Unassembled WGS sequence"/>
</dbReference>
<name>A0AC60QFD5_IXOPE</name>
<dbReference type="EMBL" id="JABSTQ010009180">
    <property type="protein sequence ID" value="KAG0432057.1"/>
    <property type="molecule type" value="Genomic_DNA"/>
</dbReference>
<organism evidence="1 2">
    <name type="scientific">Ixodes persulcatus</name>
    <name type="common">Taiga tick</name>
    <dbReference type="NCBI Taxonomy" id="34615"/>
    <lineage>
        <taxon>Eukaryota</taxon>
        <taxon>Metazoa</taxon>
        <taxon>Ecdysozoa</taxon>
        <taxon>Arthropoda</taxon>
        <taxon>Chelicerata</taxon>
        <taxon>Arachnida</taxon>
        <taxon>Acari</taxon>
        <taxon>Parasitiformes</taxon>
        <taxon>Ixodida</taxon>
        <taxon>Ixodoidea</taxon>
        <taxon>Ixodidae</taxon>
        <taxon>Ixodinae</taxon>
        <taxon>Ixodes</taxon>
    </lineage>
</organism>
<reference evidence="1 2" key="1">
    <citation type="journal article" date="2020" name="Cell">
        <title>Large-Scale Comparative Analyses of Tick Genomes Elucidate Their Genetic Diversity and Vector Capacities.</title>
        <authorList>
            <consortium name="Tick Genome and Microbiome Consortium (TIGMIC)"/>
            <person name="Jia N."/>
            <person name="Wang J."/>
            <person name="Shi W."/>
            <person name="Du L."/>
            <person name="Sun Y."/>
            <person name="Zhan W."/>
            <person name="Jiang J.F."/>
            <person name="Wang Q."/>
            <person name="Zhang B."/>
            <person name="Ji P."/>
            <person name="Bell-Sakyi L."/>
            <person name="Cui X.M."/>
            <person name="Yuan T.T."/>
            <person name="Jiang B.G."/>
            <person name="Yang W.F."/>
            <person name="Lam T.T."/>
            <person name="Chang Q.C."/>
            <person name="Ding S.J."/>
            <person name="Wang X.J."/>
            <person name="Zhu J.G."/>
            <person name="Ruan X.D."/>
            <person name="Zhao L."/>
            <person name="Wei J.T."/>
            <person name="Ye R.Z."/>
            <person name="Que T.C."/>
            <person name="Du C.H."/>
            <person name="Zhou Y.H."/>
            <person name="Cheng J.X."/>
            <person name="Dai P.F."/>
            <person name="Guo W.B."/>
            <person name="Han X.H."/>
            <person name="Huang E.J."/>
            <person name="Li L.F."/>
            <person name="Wei W."/>
            <person name="Gao Y.C."/>
            <person name="Liu J.Z."/>
            <person name="Shao H.Z."/>
            <person name="Wang X."/>
            <person name="Wang C.C."/>
            <person name="Yang T.C."/>
            <person name="Huo Q.B."/>
            <person name="Li W."/>
            <person name="Chen H.Y."/>
            <person name="Chen S.E."/>
            <person name="Zhou L.G."/>
            <person name="Ni X.B."/>
            <person name="Tian J.H."/>
            <person name="Sheng Y."/>
            <person name="Liu T."/>
            <person name="Pan Y.S."/>
            <person name="Xia L.Y."/>
            <person name="Li J."/>
            <person name="Zhao F."/>
            <person name="Cao W.C."/>
        </authorList>
    </citation>
    <scope>NUCLEOTIDE SEQUENCE [LARGE SCALE GENOMIC DNA]</scope>
    <source>
        <strain evidence="1">Iper-2018</strain>
    </source>
</reference>
<feature type="non-terminal residue" evidence="1">
    <location>
        <position position="151"/>
    </location>
</feature>
<evidence type="ECO:0000313" key="1">
    <source>
        <dbReference type="EMBL" id="KAG0432057.1"/>
    </source>
</evidence>
<comment type="caution">
    <text evidence="1">The sequence shown here is derived from an EMBL/GenBank/DDBJ whole genome shotgun (WGS) entry which is preliminary data.</text>
</comment>
<accession>A0AC60QFD5</accession>
<proteinExistence type="predicted"/>
<keyword evidence="2" id="KW-1185">Reference proteome</keyword>
<gene>
    <name evidence="1" type="ORF">HPB47_021197</name>
</gene>
<evidence type="ECO:0000313" key="2">
    <source>
        <dbReference type="Proteomes" id="UP000805193"/>
    </source>
</evidence>
<protein>
    <submittedName>
        <fullName evidence="1">Uncharacterized protein</fullName>
    </submittedName>
</protein>
<sequence length="151" mass="16538">MSSARLNQVNGQDLSSASHEEAVAAFLAASEPIVVEVLRREPREPRARTSADAAAQTDGWWTPPWADACRGGFPPASNCSQPQQEDQDEDDGCDIEYEEVTLQRNGAEKLGLTLCYGDPDEQETEIYIGEIDSRSVAARDGRLQEGDQILQ</sequence>